<keyword evidence="10" id="KW-1185">Reference proteome</keyword>
<evidence type="ECO:0000256" key="6">
    <source>
        <dbReference type="SAM" id="MobiDB-lite"/>
    </source>
</evidence>
<feature type="domain" description="FF" evidence="8">
    <location>
        <begin position="385"/>
        <end position="446"/>
    </location>
</feature>
<dbReference type="GO" id="GO:0005685">
    <property type="term" value="C:U1 snRNP"/>
    <property type="evidence" value="ECO:0007669"/>
    <property type="project" value="TreeGrafter"/>
</dbReference>
<dbReference type="FunFam" id="1.10.10.440:FF:000013">
    <property type="entry name" value="pre-mRNA-processing protein 40A isoform X1"/>
    <property type="match status" value="1"/>
</dbReference>
<feature type="compositionally biased region" description="Low complexity" evidence="6">
    <location>
        <begin position="34"/>
        <end position="49"/>
    </location>
</feature>
<evidence type="ECO:0000313" key="9">
    <source>
        <dbReference type="EMBL" id="TKA24964.1"/>
    </source>
</evidence>
<dbReference type="Pfam" id="PF01846">
    <property type="entry name" value="FF"/>
    <property type="match status" value="3"/>
</dbReference>
<dbReference type="GO" id="GO:0045292">
    <property type="term" value="P:mRNA cis splicing, via spliceosome"/>
    <property type="evidence" value="ECO:0007669"/>
    <property type="project" value="InterPro"/>
</dbReference>
<name>A0A4U0TS53_9PEZI</name>
<feature type="domain" description="WW" evidence="7">
    <location>
        <begin position="50"/>
        <end position="83"/>
    </location>
</feature>
<dbReference type="Gene3D" id="2.20.70.10">
    <property type="match status" value="2"/>
</dbReference>
<evidence type="ECO:0000313" key="10">
    <source>
        <dbReference type="Proteomes" id="UP000308549"/>
    </source>
</evidence>
<feature type="region of interest" description="Disordered" evidence="6">
    <location>
        <begin position="25"/>
        <end position="49"/>
    </location>
</feature>
<dbReference type="PANTHER" id="PTHR11864:SF0">
    <property type="entry name" value="PRP40 PRE-MRNA PROCESSING FACTOR 40 HOMOLOG A (YEAST)"/>
    <property type="match status" value="1"/>
</dbReference>
<dbReference type="PANTHER" id="PTHR11864">
    <property type="entry name" value="PRE-MRNA-PROCESSING PROTEIN PRP40"/>
    <property type="match status" value="1"/>
</dbReference>
<dbReference type="Gene3D" id="1.10.10.440">
    <property type="entry name" value="FF domain"/>
    <property type="match status" value="5"/>
</dbReference>
<feature type="compositionally biased region" description="Basic and acidic residues" evidence="6">
    <location>
        <begin position="646"/>
        <end position="697"/>
    </location>
</feature>
<dbReference type="AlphaFoldDB" id="A0A4U0TS53"/>
<evidence type="ECO:0000256" key="1">
    <source>
        <dbReference type="ARBA" id="ARBA00004123"/>
    </source>
</evidence>
<keyword evidence="2" id="KW-0507">mRNA processing</keyword>
<evidence type="ECO:0000256" key="2">
    <source>
        <dbReference type="ARBA" id="ARBA00022664"/>
    </source>
</evidence>
<dbReference type="OrthoDB" id="187617at2759"/>
<evidence type="ECO:0000256" key="4">
    <source>
        <dbReference type="ARBA" id="ARBA00023187"/>
    </source>
</evidence>
<dbReference type="SMART" id="SM00456">
    <property type="entry name" value="WW"/>
    <property type="match status" value="2"/>
</dbReference>
<reference evidence="9 10" key="1">
    <citation type="submission" date="2017-03" db="EMBL/GenBank/DDBJ databases">
        <title>Genomes of endolithic fungi from Antarctica.</title>
        <authorList>
            <person name="Coleine C."/>
            <person name="Masonjones S."/>
            <person name="Stajich J.E."/>
        </authorList>
    </citation>
    <scope>NUCLEOTIDE SEQUENCE [LARGE SCALE GENOMIC DNA]</scope>
    <source>
        <strain evidence="9 10">CCFEE 6315</strain>
    </source>
</reference>
<dbReference type="GO" id="GO:0071004">
    <property type="term" value="C:U2-type prespliceosome"/>
    <property type="evidence" value="ECO:0007669"/>
    <property type="project" value="TreeGrafter"/>
</dbReference>
<accession>A0A4U0TS53</accession>
<proteinExistence type="predicted"/>
<feature type="compositionally biased region" description="Basic and acidic residues" evidence="6">
    <location>
        <begin position="113"/>
        <end position="139"/>
    </location>
</feature>
<feature type="compositionally biased region" description="Basic and acidic residues" evidence="6">
    <location>
        <begin position="580"/>
        <end position="632"/>
    </location>
</feature>
<feature type="region of interest" description="Disordered" evidence="6">
    <location>
        <begin position="580"/>
        <end position="766"/>
    </location>
</feature>
<feature type="region of interest" description="Disordered" evidence="6">
    <location>
        <begin position="779"/>
        <end position="815"/>
    </location>
</feature>
<dbReference type="EMBL" id="NAJL01000039">
    <property type="protein sequence ID" value="TKA24964.1"/>
    <property type="molecule type" value="Genomic_DNA"/>
</dbReference>
<comment type="subcellular location">
    <subcellularLocation>
        <location evidence="1">Nucleus</location>
    </subcellularLocation>
</comment>
<evidence type="ECO:0000259" key="8">
    <source>
        <dbReference type="PROSITE" id="PS51676"/>
    </source>
</evidence>
<dbReference type="InterPro" id="IPR039726">
    <property type="entry name" value="Prp40-like"/>
</dbReference>
<dbReference type="InterPro" id="IPR036020">
    <property type="entry name" value="WW_dom_sf"/>
</dbReference>
<evidence type="ECO:0000256" key="5">
    <source>
        <dbReference type="ARBA" id="ARBA00023242"/>
    </source>
</evidence>
<keyword evidence="5" id="KW-0539">Nucleus</keyword>
<feature type="domain" description="WW" evidence="7">
    <location>
        <begin position="4"/>
        <end position="31"/>
    </location>
</feature>
<evidence type="ECO:0008006" key="11">
    <source>
        <dbReference type="Google" id="ProtNLM"/>
    </source>
</evidence>
<dbReference type="InterPro" id="IPR002713">
    <property type="entry name" value="FF_domain"/>
</dbReference>
<dbReference type="Pfam" id="PF25432">
    <property type="entry name" value="FF_PRPF40A"/>
    <property type="match status" value="1"/>
</dbReference>
<feature type="domain" description="FF" evidence="8">
    <location>
        <begin position="169"/>
        <end position="226"/>
    </location>
</feature>
<keyword evidence="3" id="KW-0677">Repeat</keyword>
<protein>
    <recommendedName>
        <fullName evidence="11">Pre-mRNA-processing protein prp40</fullName>
    </recommendedName>
</protein>
<gene>
    <name evidence="9" type="ORF">B0A50_06062</name>
</gene>
<dbReference type="Proteomes" id="UP000308549">
    <property type="component" value="Unassembled WGS sequence"/>
</dbReference>
<feature type="region of interest" description="Disordered" evidence="6">
    <location>
        <begin position="86"/>
        <end position="173"/>
    </location>
</feature>
<dbReference type="SUPFAM" id="SSF51045">
    <property type="entry name" value="WW domain"/>
    <property type="match status" value="2"/>
</dbReference>
<dbReference type="SMART" id="SM00441">
    <property type="entry name" value="FF"/>
    <property type="match status" value="5"/>
</dbReference>
<evidence type="ECO:0000259" key="7">
    <source>
        <dbReference type="PROSITE" id="PS50020"/>
    </source>
</evidence>
<dbReference type="InterPro" id="IPR036517">
    <property type="entry name" value="FF_domain_sf"/>
</dbReference>
<dbReference type="GO" id="GO:0003723">
    <property type="term" value="F:RNA binding"/>
    <property type="evidence" value="ECO:0007669"/>
    <property type="project" value="TreeGrafter"/>
</dbReference>
<comment type="caution">
    <text evidence="9">The sequence shown here is derived from an EMBL/GenBank/DDBJ whole genome shotgun (WGS) entry which is preliminary data.</text>
</comment>
<dbReference type="PROSITE" id="PS50020">
    <property type="entry name" value="WW_DOMAIN_2"/>
    <property type="match status" value="2"/>
</dbReference>
<organism evidence="9 10">
    <name type="scientific">Salinomyces thailandicus</name>
    <dbReference type="NCBI Taxonomy" id="706561"/>
    <lineage>
        <taxon>Eukaryota</taxon>
        <taxon>Fungi</taxon>
        <taxon>Dikarya</taxon>
        <taxon>Ascomycota</taxon>
        <taxon>Pezizomycotina</taxon>
        <taxon>Dothideomycetes</taxon>
        <taxon>Dothideomycetidae</taxon>
        <taxon>Mycosphaerellales</taxon>
        <taxon>Teratosphaeriaceae</taxon>
        <taxon>Salinomyces</taxon>
    </lineage>
</organism>
<dbReference type="Pfam" id="PF00397">
    <property type="entry name" value="WW"/>
    <property type="match status" value="1"/>
</dbReference>
<evidence type="ECO:0000256" key="3">
    <source>
        <dbReference type="ARBA" id="ARBA00022737"/>
    </source>
</evidence>
<dbReference type="InterPro" id="IPR001202">
    <property type="entry name" value="WW_dom"/>
</dbReference>
<sequence>MCVWREAKAADGRVYYWHTGSKERRWERPADYDAATSTPATPATPAANPAAVEALWKEAKAPDGRSYFYNVASNEVRWEAPEGFLSQPQQNAPAFVAGSRPGPRGGDEYGGPPRDRRMVRRDDRDHGPPQRPSFDDRRAGGGGGTPWERPQDNAGFRGPMPIKTDEPDYASPEQAEEAFFKVLKRNNVTPDTTWEDALRAVVKDRDFRALKDPKDRRQAFDKYCIEVRAQEKGKERERKEKLKEDFRLMLKTHDDIKHYTRWKSARPIIEREAVFKQAGDEDGRRAMFEEYIIELKRRHAEEETEKHRTAMRELQGLLQALIVDADTKWATAHDSITENERFASNDLFRALSDVDLLAAFDRHIKELDRTRHDAKQKEKQLRTRRERQARDAFRQVLAQHLAEGHIKPGTKWQDFHHFIKDDESYLNLVGTPGSSPLDLFWDAVEVEERKLRSKRNVALDVLDDTKWEMTVKHTLQDFVNVVGDDPRMKDITDEEVAMIFDRLMAKVIKRAEEDKVLADRAHKKAIDALRSVIKHLDPPVRLGDTYEDIAPRLTKYPEYQDLEDSEDRRSAFEKHMRRLKEKEEEFERDRARRAERDARSGRRDERDRRHRTRTPEADAYEADRRRAQETRERHYRKASFGLTPPPRDRRDDRGYDDRRRQERVESIYDRERREREMERERSYVNRADPRDKGRTLDYGDEDAVGSGSRPGSVRKRRESDGSSARGSKRTRRGREQPEPEPMVQEEAPALQSGIFDPPRLQDGGVELADECAAKQVTGKLNGGLDGLQASDDAGSLEDVTPTNGGAPEQPQGKMG</sequence>
<keyword evidence="4" id="KW-0508">mRNA splicing</keyword>
<dbReference type="SUPFAM" id="SSF81698">
    <property type="entry name" value="FF domain"/>
    <property type="match status" value="5"/>
</dbReference>
<dbReference type="CDD" id="cd00201">
    <property type="entry name" value="WW"/>
    <property type="match status" value="2"/>
</dbReference>
<dbReference type="PROSITE" id="PS51676">
    <property type="entry name" value="FF"/>
    <property type="match status" value="2"/>
</dbReference>